<feature type="region of interest" description="Disordered" evidence="4">
    <location>
        <begin position="184"/>
        <end position="224"/>
    </location>
</feature>
<evidence type="ECO:0000256" key="4">
    <source>
        <dbReference type="SAM" id="MobiDB-lite"/>
    </source>
</evidence>
<dbReference type="GO" id="GO:0008610">
    <property type="term" value="P:lipid biosynthetic process"/>
    <property type="evidence" value="ECO:0007669"/>
    <property type="project" value="UniProtKB-ARBA"/>
</dbReference>
<dbReference type="InterPro" id="IPR001242">
    <property type="entry name" value="Condensation_dom"/>
</dbReference>
<feature type="domain" description="Carrier" evidence="5">
    <location>
        <begin position="2025"/>
        <end position="2100"/>
    </location>
</feature>
<dbReference type="Gene3D" id="1.10.1200.10">
    <property type="entry name" value="ACP-like"/>
    <property type="match status" value="2"/>
</dbReference>
<dbReference type="FunFam" id="3.40.50.980:FF:000002">
    <property type="entry name" value="Enterobactin synthetase component F"/>
    <property type="match status" value="1"/>
</dbReference>
<dbReference type="Gene3D" id="3.40.50.12780">
    <property type="entry name" value="N-terminal domain of ligase-like"/>
    <property type="match status" value="1"/>
</dbReference>
<dbReference type="RefSeq" id="WP_172156158.1">
    <property type="nucleotide sequence ID" value="NZ_CP053564.1"/>
</dbReference>
<dbReference type="Pfam" id="PF00501">
    <property type="entry name" value="AMP-binding"/>
    <property type="match status" value="2"/>
</dbReference>
<dbReference type="KEGG" id="pbro:HOP40_07900"/>
<dbReference type="PANTHER" id="PTHR45527:SF1">
    <property type="entry name" value="FATTY ACID SYNTHASE"/>
    <property type="match status" value="1"/>
</dbReference>
<dbReference type="InterPro" id="IPR025110">
    <property type="entry name" value="AMP-bd_C"/>
</dbReference>
<dbReference type="InterPro" id="IPR010071">
    <property type="entry name" value="AA_adenyl_dom"/>
</dbReference>
<comment type="cofactor">
    <cofactor evidence="1">
        <name>pantetheine 4'-phosphate</name>
        <dbReference type="ChEBI" id="CHEBI:47942"/>
    </cofactor>
</comment>
<accession>A0A6M6JF87</accession>
<dbReference type="InterPro" id="IPR020806">
    <property type="entry name" value="PKS_PP-bd"/>
</dbReference>
<dbReference type="PROSITE" id="PS50075">
    <property type="entry name" value="CARRIER"/>
    <property type="match status" value="2"/>
</dbReference>
<organism evidence="6 7">
    <name type="scientific">Pseudonocardia broussonetiae</name>
    <dbReference type="NCBI Taxonomy" id="2736640"/>
    <lineage>
        <taxon>Bacteria</taxon>
        <taxon>Bacillati</taxon>
        <taxon>Actinomycetota</taxon>
        <taxon>Actinomycetes</taxon>
        <taxon>Pseudonocardiales</taxon>
        <taxon>Pseudonocardiaceae</taxon>
        <taxon>Pseudonocardia</taxon>
    </lineage>
</organism>
<dbReference type="CDD" id="cd05930">
    <property type="entry name" value="A_NRPS"/>
    <property type="match status" value="1"/>
</dbReference>
<name>A0A6M6JF87_9PSEU</name>
<dbReference type="NCBIfam" id="TIGR01733">
    <property type="entry name" value="AA-adenyl-dom"/>
    <property type="match status" value="1"/>
</dbReference>
<dbReference type="GO" id="GO:0043041">
    <property type="term" value="P:amino acid activation for nonribosomal peptide biosynthetic process"/>
    <property type="evidence" value="ECO:0007669"/>
    <property type="project" value="TreeGrafter"/>
</dbReference>
<dbReference type="InterPro" id="IPR045851">
    <property type="entry name" value="AMP-bd_C_sf"/>
</dbReference>
<keyword evidence="7" id="KW-1185">Reference proteome</keyword>
<dbReference type="InterPro" id="IPR006162">
    <property type="entry name" value="Ppantetheine_attach_site"/>
</dbReference>
<dbReference type="SUPFAM" id="SSF52777">
    <property type="entry name" value="CoA-dependent acyltransferases"/>
    <property type="match status" value="4"/>
</dbReference>
<dbReference type="InterPro" id="IPR009081">
    <property type="entry name" value="PP-bd_ACP"/>
</dbReference>
<dbReference type="Pfam" id="PF00668">
    <property type="entry name" value="Condensation"/>
    <property type="match status" value="2"/>
</dbReference>
<dbReference type="Gene3D" id="3.30.300.30">
    <property type="match status" value="2"/>
</dbReference>
<dbReference type="Pfam" id="PF00550">
    <property type="entry name" value="PP-binding"/>
    <property type="match status" value="2"/>
</dbReference>
<reference evidence="6 7" key="1">
    <citation type="submission" date="2020-05" db="EMBL/GenBank/DDBJ databases">
        <authorList>
            <person name="Mo P."/>
        </authorList>
    </citation>
    <scope>NUCLEOTIDE SEQUENCE [LARGE SCALE GENOMIC DNA]</scope>
    <source>
        <strain evidence="6 7">Gen01</strain>
    </source>
</reference>
<dbReference type="Proteomes" id="UP000505377">
    <property type="component" value="Chromosome"/>
</dbReference>
<dbReference type="Pfam" id="PF13193">
    <property type="entry name" value="AMP-binding_C"/>
    <property type="match status" value="2"/>
</dbReference>
<dbReference type="SUPFAM" id="SSF56801">
    <property type="entry name" value="Acetyl-CoA synthetase-like"/>
    <property type="match status" value="2"/>
</dbReference>
<dbReference type="Gene3D" id="3.30.559.30">
    <property type="entry name" value="Nonribosomal peptide synthetase, condensation domain"/>
    <property type="match status" value="2"/>
</dbReference>
<dbReference type="PANTHER" id="PTHR45527">
    <property type="entry name" value="NONRIBOSOMAL PEPTIDE SYNTHETASE"/>
    <property type="match status" value="1"/>
</dbReference>
<dbReference type="InterPro" id="IPR020845">
    <property type="entry name" value="AMP-binding_CS"/>
</dbReference>
<evidence type="ECO:0000313" key="6">
    <source>
        <dbReference type="EMBL" id="QJY45730.1"/>
    </source>
</evidence>
<evidence type="ECO:0000313" key="7">
    <source>
        <dbReference type="Proteomes" id="UP000505377"/>
    </source>
</evidence>
<dbReference type="PROSITE" id="PS00455">
    <property type="entry name" value="AMP_BINDING"/>
    <property type="match status" value="2"/>
</dbReference>
<dbReference type="Gene3D" id="3.30.559.10">
    <property type="entry name" value="Chloramphenicol acetyltransferase-like domain"/>
    <property type="match status" value="2"/>
</dbReference>
<keyword evidence="3" id="KW-0597">Phosphoprotein</keyword>
<evidence type="ECO:0000259" key="5">
    <source>
        <dbReference type="PROSITE" id="PS50075"/>
    </source>
</evidence>
<evidence type="ECO:0000256" key="1">
    <source>
        <dbReference type="ARBA" id="ARBA00001957"/>
    </source>
</evidence>
<evidence type="ECO:0000256" key="2">
    <source>
        <dbReference type="ARBA" id="ARBA00022450"/>
    </source>
</evidence>
<dbReference type="GO" id="GO:0044550">
    <property type="term" value="P:secondary metabolite biosynthetic process"/>
    <property type="evidence" value="ECO:0007669"/>
    <property type="project" value="TreeGrafter"/>
</dbReference>
<dbReference type="InterPro" id="IPR023213">
    <property type="entry name" value="CAT-like_dom_sf"/>
</dbReference>
<proteinExistence type="predicted"/>
<dbReference type="GO" id="GO:0005737">
    <property type="term" value="C:cytoplasm"/>
    <property type="evidence" value="ECO:0007669"/>
    <property type="project" value="TreeGrafter"/>
</dbReference>
<dbReference type="FunFam" id="3.30.300.30:FF:000015">
    <property type="entry name" value="Nonribosomal peptide synthase SidD"/>
    <property type="match status" value="1"/>
</dbReference>
<dbReference type="EMBL" id="CP053564">
    <property type="protein sequence ID" value="QJY45730.1"/>
    <property type="molecule type" value="Genomic_DNA"/>
</dbReference>
<dbReference type="SMART" id="SM00823">
    <property type="entry name" value="PKS_PP"/>
    <property type="match status" value="2"/>
</dbReference>
<gene>
    <name evidence="6" type="ORF">HOP40_07900</name>
</gene>
<dbReference type="GO" id="GO:0003824">
    <property type="term" value="F:catalytic activity"/>
    <property type="evidence" value="ECO:0007669"/>
    <property type="project" value="InterPro"/>
</dbReference>
<dbReference type="PROSITE" id="PS00012">
    <property type="entry name" value="PHOSPHOPANTETHEINE"/>
    <property type="match status" value="2"/>
</dbReference>
<dbReference type="Gene3D" id="2.30.38.10">
    <property type="entry name" value="Luciferase, Domain 3"/>
    <property type="match status" value="1"/>
</dbReference>
<keyword evidence="2" id="KW-0596">Phosphopantetheine</keyword>
<feature type="compositionally biased region" description="Low complexity" evidence="4">
    <location>
        <begin position="195"/>
        <end position="205"/>
    </location>
</feature>
<dbReference type="SUPFAM" id="SSF47336">
    <property type="entry name" value="ACP-like"/>
    <property type="match status" value="2"/>
</dbReference>
<dbReference type="InterPro" id="IPR042099">
    <property type="entry name" value="ANL_N_sf"/>
</dbReference>
<protein>
    <submittedName>
        <fullName evidence="6">Amino acid adenylation domain-containing protein</fullName>
    </submittedName>
</protein>
<dbReference type="GO" id="GO:0031177">
    <property type="term" value="F:phosphopantetheine binding"/>
    <property type="evidence" value="ECO:0007669"/>
    <property type="project" value="InterPro"/>
</dbReference>
<dbReference type="Gene3D" id="3.40.50.980">
    <property type="match status" value="2"/>
</dbReference>
<dbReference type="InterPro" id="IPR036736">
    <property type="entry name" value="ACP-like_sf"/>
</dbReference>
<dbReference type="InterPro" id="IPR000873">
    <property type="entry name" value="AMP-dep_synth/lig_dom"/>
</dbReference>
<evidence type="ECO:0000256" key="3">
    <source>
        <dbReference type="ARBA" id="ARBA00022553"/>
    </source>
</evidence>
<sequence length="2118" mass="228385">MTGEAHGLSLAQRRIWFAEQRGDAAATYVIESSSWLTGPLDRDRLDAALEALVRLHPLLGMGVAPDADGRPWLSAVRTRPQAERVDAEGRTRAMRKAEAQRIAETAVATPFEVAGGPLLRPVLIRLSADEHLLVVAYHHLLGDAISSRIIRRDLMRLYAAGRYPEAGAAGSCGDGLQVDLAGEQAEDGSAEQRAADAATTARRLAGSPPGSTFRPTGSRAGHTSPRANWCQAVVDDDLIEGVARLARSCRASPFVVHLTALHLLVQRYSGQDQTLVGFMTGNRSAARRESVGLHAQTLVSRLDGSDRTGRGAITQVRTDLVDAVRCEKAHLEDVLQLLPEYGSRAGNPFFQCFLSYIDLGPEIIAEDLTATPAIVPLRFAWLDAELRIYVCKGGDTHVALRCPADLFDVEGIDQLLWHYVQILRSLTADPDTPAATLEVMTAQESARVLELGTGAPSTAYGTVAALLADRLAVAPSDNVAVAFADHHLTFGELRLRAHRVADYLAARGACAGHVVAVRTPRSLDLVVAVAGVLLAGAAVVLVDAELPAGRQDIMIANADPVVVLTDSEPSGVHRSRKQDEHNGSWAFVTVADAVREGGRPDTPPRTPAATDLAYVLYTSGSTGTPKAVGNTQAGLVNRIAWMQDYYAIGPGDSVLHKTPISFDVSVWELIWPLVAGARMVVARPGGHRDPEYLGNLIRRAGVTVVHFVPSMLAAFLAAGQAREPLPLRHVILSGESLKSSLAGELLTSCPAEVHNLYGPTEAAIDVTSFTCRPENIGAAVPIGLPTPGTRVHVLNRAGRPQPPGAIGELHLGGIQLAAGYLGQEQLTAERFGPHLAGSDERFYRTGDLGLMRRDGVLEYIGRVDRQIKIRGYRIEPGEIEVALERIDGVRQAAVIAPERNGARELVAFVHAEVGSTTVSRGPRVADARVIAAQLTTFLPEYMVPSRFHMVESLPTSTSGKMDYARLLDEDARITTEAGTRAESGTLSDTRTAPPNEVSQLLLHIMRTVVQRADLGIDDSFFACGGDSIRSLEVVAQARSVGLALSVEDVFLHPTARQLAAVVGRSSGRDEPPPDPFSLVDAHVHAQLPETVEDAYPLSAALRGLVVESSRPGRYRPYLTSLRLGGEFDAGRFGRACAETLRRHPVLRSSLWRMGAAEEPIQVVHRDVSIPVDVQDLRGRGSARQQQDFDGWFAAEWARTFDWYQPPLLRVTVHVLGDADFRLTLSEPFLDGMSVATFLTELLDRYLGLSVPEAVVDVWPTFLRQEQVALTRSAQAWRELLQGAPDTSIPGLAAEADPAAVSSIDVHFPTEIANALDTVNRQTGLPTKALLLAAHTRVLAVLSHQREVVTAVLNSERPATPGGVDGVGMFINANAFPVSVGHGSWLDLAQRLHDLEKRMMPHRGFPFSEVRRQGMVGQVHALFNYTRFRSYENRARTDELRILDRRATDQTYFPLTAQFMARGDALTLSLEFFGTEVRLDQRQAIASMYRVAVSELALTPYGSHEHIGLATRSQQAVVDGEPAGPGGALGPVFLRTAGEHPLRVAVRTPDGAWTFTQVREMAERLVDALRSAGAEPGDVIGIQLPRSAATAVAHLGVLLLGGVCLPIDPALPLARRRHMISNSRCRLVVTTAASDLADVVTTLVADTVCTDQCVPPAAEIRAERQPDDPAYIVFTSGSTGTPKGVLLSHRSILNRLRWGWRCAPLTARDVLAVRTPAAFVDAIAEMLGGLLGGATSYLVPEEDRSPVELLKHLERAGATRVTMVPTLLEQFLESGEDLRTRVPSLNCWQLSGEPLSLALVRRLRAYFPSAQIINLYGCTEVTADATAHWVRGDEEGVTAPVGVPIDGCTVMVMDPWGHAVPTGITGEVAVGGVPMSVGYLTSPDVHEAPDVHEEESRWFRTGDLGVLDFDGSLHCRGRRDRQFKVRGVRLESAEIEAALGSLPGVARAVVVPDERGLTAFVVAPDGDRAVEVAAMRQAVIDALPAAAVPTSFAVVATLPLTPSGKVDYAGLRDLGTPLKSPTRGGEPRTLVQRELAALWRTHLRVEVVALESDFFELGGHSLHAVMLVADLRDRMGVDLGVGDVFHSPRLADQAELVRRELLRQAAEDDLRGSDDGPPS</sequence>
<feature type="domain" description="Carrier" evidence="5">
    <location>
        <begin position="992"/>
        <end position="1066"/>
    </location>
</feature>